<dbReference type="PANTHER" id="PTHR22550:SF5">
    <property type="entry name" value="LEUCINE ZIPPER PROTEIN 4"/>
    <property type="match status" value="1"/>
</dbReference>
<feature type="domain" description="VWFA" evidence="6">
    <location>
        <begin position="92"/>
        <end position="288"/>
    </location>
</feature>
<dbReference type="InterPro" id="IPR050768">
    <property type="entry name" value="UPF0353/GerABKA_families"/>
</dbReference>
<comment type="caution">
    <text evidence="7">The sequence shown here is derived from an EMBL/GenBank/DDBJ whole genome shotgun (WGS) entry which is preliminary data.</text>
</comment>
<dbReference type="InterPro" id="IPR024163">
    <property type="entry name" value="Aerotolerance_reg_N"/>
</dbReference>
<dbReference type="Gene3D" id="3.40.50.410">
    <property type="entry name" value="von Willebrand factor, type A domain"/>
    <property type="match status" value="1"/>
</dbReference>
<keyword evidence="3 5" id="KW-1133">Transmembrane helix</keyword>
<keyword evidence="8" id="KW-1185">Reference proteome</keyword>
<keyword evidence="2 5" id="KW-0812">Transmembrane</keyword>
<sequence>MGNFEFSNPWFLLLLLLIPLLILGRLAFRNQVSEPMKMPSIKAFGKTETWYSYIPTLLYMLRITALVFLIIAMARPRKVDVSTKVRSDEGIDIMMVVDISLSMLARDLKPTRLDALQDVAEEFVSKRPADRIGMVVYSGEAVSKVPLTSDRAIMIDEIRNLNLDELEPGTAIGIGLATAVNHLEHSKAKSKVIILMSDGGESPVDYSNNKVYISPEDAAQIAADRNIKVYTIGIGTNGFIPLPRGYEHYPQRAFQLDEPLLQYIANTANGLYFRATDNQKLDEIYAEINELEKSEVNEIKYYNYTEYYRTFLFYALFFILLDTVLRTLIFRQIA</sequence>
<evidence type="ECO:0000313" key="7">
    <source>
        <dbReference type="EMBL" id="MDG4945395.1"/>
    </source>
</evidence>
<evidence type="ECO:0000256" key="1">
    <source>
        <dbReference type="ARBA" id="ARBA00022475"/>
    </source>
</evidence>
<accession>A0A9X4MZ43</accession>
<dbReference type="PROSITE" id="PS50234">
    <property type="entry name" value="VWFA"/>
    <property type="match status" value="1"/>
</dbReference>
<dbReference type="SUPFAM" id="SSF53300">
    <property type="entry name" value="vWA-like"/>
    <property type="match status" value="1"/>
</dbReference>
<dbReference type="RefSeq" id="WP_304416850.1">
    <property type="nucleotide sequence ID" value="NZ_JANAIE010000003.1"/>
</dbReference>
<gene>
    <name evidence="7" type="ORF">NMK71_03125</name>
</gene>
<evidence type="ECO:0000256" key="4">
    <source>
        <dbReference type="ARBA" id="ARBA00023136"/>
    </source>
</evidence>
<evidence type="ECO:0000256" key="2">
    <source>
        <dbReference type="ARBA" id="ARBA00022692"/>
    </source>
</evidence>
<feature type="transmembrane region" description="Helical" evidence="5">
    <location>
        <begin position="53"/>
        <end position="74"/>
    </location>
</feature>
<dbReference type="AlphaFoldDB" id="A0A9X4MZ43"/>
<proteinExistence type="predicted"/>
<name>A0A9X4MZ43_9FLAO</name>
<evidence type="ECO:0000259" key="6">
    <source>
        <dbReference type="PROSITE" id="PS50234"/>
    </source>
</evidence>
<feature type="transmembrane region" description="Helical" evidence="5">
    <location>
        <begin position="311"/>
        <end position="329"/>
    </location>
</feature>
<evidence type="ECO:0000313" key="8">
    <source>
        <dbReference type="Proteomes" id="UP001152599"/>
    </source>
</evidence>
<dbReference type="InterPro" id="IPR002035">
    <property type="entry name" value="VWF_A"/>
</dbReference>
<evidence type="ECO:0000256" key="5">
    <source>
        <dbReference type="SAM" id="Phobius"/>
    </source>
</evidence>
<dbReference type="Proteomes" id="UP001152599">
    <property type="component" value="Unassembled WGS sequence"/>
</dbReference>
<protein>
    <submittedName>
        <fullName evidence="7">VWA domain-containing protein</fullName>
    </submittedName>
</protein>
<keyword evidence="4 5" id="KW-0472">Membrane</keyword>
<dbReference type="SMART" id="SM00327">
    <property type="entry name" value="VWA"/>
    <property type="match status" value="1"/>
</dbReference>
<organism evidence="7 8">
    <name type="scientific">Profundicola chukchiensis</name>
    <dbReference type="NCBI Taxonomy" id="2961959"/>
    <lineage>
        <taxon>Bacteria</taxon>
        <taxon>Pseudomonadati</taxon>
        <taxon>Bacteroidota</taxon>
        <taxon>Flavobacteriia</taxon>
        <taxon>Flavobacteriales</taxon>
        <taxon>Weeksellaceae</taxon>
        <taxon>Profundicola</taxon>
    </lineage>
</organism>
<dbReference type="Pfam" id="PF00092">
    <property type="entry name" value="VWA"/>
    <property type="match status" value="1"/>
</dbReference>
<reference evidence="7" key="1">
    <citation type="submission" date="2022-07" db="EMBL/GenBank/DDBJ databases">
        <title>Description and genome-wide analysis of Profundicola chukchiensis gen. nov., sp. nov., marine bacteria isolated from bottom sediments of the Chukchi Sea.</title>
        <authorList>
            <person name="Romanenko L."/>
            <person name="Otstavnykh N."/>
            <person name="Kurilenko V."/>
            <person name="Eremeev V."/>
            <person name="Velansky P."/>
            <person name="Mikhailov V."/>
            <person name="Isaeva M."/>
        </authorList>
    </citation>
    <scope>NUCLEOTIDE SEQUENCE</scope>
    <source>
        <strain evidence="7">KMM 9713</strain>
    </source>
</reference>
<dbReference type="EMBL" id="JANCMU010000001">
    <property type="protein sequence ID" value="MDG4945395.1"/>
    <property type="molecule type" value="Genomic_DNA"/>
</dbReference>
<dbReference type="PANTHER" id="PTHR22550">
    <property type="entry name" value="SPORE GERMINATION PROTEIN"/>
    <property type="match status" value="1"/>
</dbReference>
<dbReference type="Pfam" id="PF07584">
    <property type="entry name" value="BatA"/>
    <property type="match status" value="1"/>
</dbReference>
<keyword evidence="1" id="KW-1003">Cell membrane</keyword>
<evidence type="ECO:0000256" key="3">
    <source>
        <dbReference type="ARBA" id="ARBA00022989"/>
    </source>
</evidence>
<dbReference type="InterPro" id="IPR036465">
    <property type="entry name" value="vWFA_dom_sf"/>
</dbReference>